<dbReference type="Pfam" id="PF12833">
    <property type="entry name" value="HTH_18"/>
    <property type="match status" value="1"/>
</dbReference>
<name>A0ABX8V0N6_9BURK</name>
<keyword evidence="1" id="KW-0805">Transcription regulation</keyword>
<dbReference type="EMBL" id="CP080096">
    <property type="protein sequence ID" value="QYD72670.1"/>
    <property type="molecule type" value="Genomic_DNA"/>
</dbReference>
<dbReference type="SMART" id="SM00342">
    <property type="entry name" value="HTH_ARAC"/>
    <property type="match status" value="1"/>
</dbReference>
<evidence type="ECO:0000313" key="5">
    <source>
        <dbReference type="EMBL" id="QYD72670.1"/>
    </source>
</evidence>
<gene>
    <name evidence="5" type="ORF">KZJ38_23500</name>
</gene>
<keyword evidence="2" id="KW-0238">DNA-binding</keyword>
<accession>A0ABX8V0N6</accession>
<organism evidence="5 6">
    <name type="scientific">Paraburkholderia edwinii</name>
    <dbReference type="NCBI Taxonomy" id="2861782"/>
    <lineage>
        <taxon>Bacteria</taxon>
        <taxon>Pseudomonadati</taxon>
        <taxon>Pseudomonadota</taxon>
        <taxon>Betaproteobacteria</taxon>
        <taxon>Burkholderiales</taxon>
        <taxon>Burkholderiaceae</taxon>
        <taxon>Paraburkholderia</taxon>
    </lineage>
</organism>
<dbReference type="InterPro" id="IPR020449">
    <property type="entry name" value="Tscrpt_reg_AraC-type_HTH"/>
</dbReference>
<evidence type="ECO:0000256" key="1">
    <source>
        <dbReference type="ARBA" id="ARBA00023015"/>
    </source>
</evidence>
<dbReference type="Proteomes" id="UP000826462">
    <property type="component" value="Chromosome 2"/>
</dbReference>
<dbReference type="PANTHER" id="PTHR46796">
    <property type="entry name" value="HTH-TYPE TRANSCRIPTIONAL ACTIVATOR RHAS-RELATED"/>
    <property type="match status" value="1"/>
</dbReference>
<dbReference type="SUPFAM" id="SSF46689">
    <property type="entry name" value="Homeodomain-like"/>
    <property type="match status" value="1"/>
</dbReference>
<proteinExistence type="predicted"/>
<evidence type="ECO:0000313" key="6">
    <source>
        <dbReference type="Proteomes" id="UP000826462"/>
    </source>
</evidence>
<evidence type="ECO:0000256" key="2">
    <source>
        <dbReference type="ARBA" id="ARBA00023125"/>
    </source>
</evidence>
<reference evidence="5 6" key="1">
    <citation type="submission" date="2021-07" db="EMBL/GenBank/DDBJ databases">
        <title>Paraburkholderia edwinii protects Aspergillus sp. from phenazines by acting as a toxin sponge.</title>
        <authorList>
            <person name="Dahlstrom K.M."/>
            <person name="Newman D.K."/>
        </authorList>
    </citation>
    <scope>NUCLEOTIDE SEQUENCE [LARGE SCALE GENOMIC DNA]</scope>
    <source>
        <strain evidence="5 6">Pe01</strain>
    </source>
</reference>
<evidence type="ECO:0000256" key="3">
    <source>
        <dbReference type="ARBA" id="ARBA00023163"/>
    </source>
</evidence>
<dbReference type="PRINTS" id="PR00032">
    <property type="entry name" value="HTHARAC"/>
</dbReference>
<dbReference type="InterPro" id="IPR035418">
    <property type="entry name" value="AraC-bd_2"/>
</dbReference>
<dbReference type="Gene3D" id="1.10.10.60">
    <property type="entry name" value="Homeodomain-like"/>
    <property type="match status" value="1"/>
</dbReference>
<dbReference type="InterPro" id="IPR050204">
    <property type="entry name" value="AraC_XylS_family_regulators"/>
</dbReference>
<dbReference type="Pfam" id="PF14525">
    <property type="entry name" value="AraC_binding_2"/>
    <property type="match status" value="1"/>
</dbReference>
<protein>
    <submittedName>
        <fullName evidence="5">AraC family transcriptional regulator</fullName>
    </submittedName>
</protein>
<dbReference type="InterPro" id="IPR009057">
    <property type="entry name" value="Homeodomain-like_sf"/>
</dbReference>
<dbReference type="InterPro" id="IPR018060">
    <property type="entry name" value="HTH_AraC"/>
</dbReference>
<dbReference type="PROSITE" id="PS01124">
    <property type="entry name" value="HTH_ARAC_FAMILY_2"/>
    <property type="match status" value="1"/>
</dbReference>
<keyword evidence="6" id="KW-1185">Reference proteome</keyword>
<evidence type="ECO:0000259" key="4">
    <source>
        <dbReference type="PROSITE" id="PS01124"/>
    </source>
</evidence>
<dbReference type="RefSeq" id="WP_219802092.1">
    <property type="nucleotide sequence ID" value="NZ_CP080096.1"/>
</dbReference>
<dbReference type="InterPro" id="IPR018062">
    <property type="entry name" value="HTH_AraC-typ_CS"/>
</dbReference>
<feature type="domain" description="HTH araC/xylS-type" evidence="4">
    <location>
        <begin position="245"/>
        <end position="345"/>
    </location>
</feature>
<dbReference type="PROSITE" id="PS00041">
    <property type="entry name" value="HTH_ARAC_FAMILY_1"/>
    <property type="match status" value="1"/>
</dbReference>
<keyword evidence="3" id="KW-0804">Transcription</keyword>
<sequence length="370" mass="41019">MIQSILDDALRIFLHYFCASPTSLATVETLHWTLEGGIAVSDPIDENTWNGRRMCRDEWIDVMSSIGLQYRFDSSRAGASIHSSAYAGRSAVVNLDIAWQSVSPIMQHGDGDDLFVQVVNSGTRWIEQRGQTVALGPGDVAVLDPLTWYNATVRERTSLSILRIPRSALRDRGMRHRFPMVCCPNPSSADVCATRDFVLYLAANAGKASKELFARLGEQCLDLMDVLVYDRSESLPARSNEVTVLRAKQLISRHFANHDLSAGRIAAELSMSTSSLRRALQAHGLSAMDYASSVRLEHAARRLRVGASHGLIKAISYQCGFKSQAHFCRLFKARYGMTPREYSVCHGMASCETAQMMETSGTANREKSEF</sequence>